<feature type="domain" description="Response regulatory" evidence="13">
    <location>
        <begin position="627"/>
        <end position="742"/>
    </location>
</feature>
<keyword evidence="6" id="KW-0418">Kinase</keyword>
<dbReference type="CDD" id="cd00156">
    <property type="entry name" value="REC"/>
    <property type="match status" value="1"/>
</dbReference>
<sequence length="760" mass="85136">MRQPTGFLREKELIAILGIALILTGFVGFLLISNYHSLQKLRDSALKQYAYEFETRSWSLSNFLENQRQKIATIANAGKLELYFENKALGMSMKYGLRATILALEQDLTRFVDQQRLQDRCIYQRLAIYNPQGDLIVDSGPPLSIALNDRRRRMSLLRLPEGFYALQPAGIKEQYFVYTRPYYFKTQYKGQIIACFYTDVLQSQFIKSGRAALFTGLFAPASQLIDIQSGPSLPFPPPSNNILLPDKHYQQWVAGFEKAEPVLTFESNLGNTNLQLREIASAKMIIGTTSPRTLLLAMVLLFIGLLGAAILIMRMIAHNLVLQTRVEESRKKEKDIALKNKQLQAEIEERKRSELERVKLEVQLQRVQKMEAIGMLAGGVAHDLNNILTGIVSYPDLLLMQLPEDSSLKDPLQTIKQSGQKATAIVQDLLTLARRGVVVNEIINLNTIVNDYLQSPENKKILSFHENVRIVTDLEENPYNISGSSVHLSKTIMNLVSNAAEAMPEGGTITIATKTVYIDRPIGTYEEVKEGEYVRISVADTGSGMSAEDSEKIFEPFFTKKKMGRSGTGLGMSVVWGAVKDHQGYIDVQTELGKGTTFYLYFPVTREKMKSAQPDSPIEDYKGHGETILVVDDVKEQRDIAQMIFSKLGYAVVTVESGEKAVAYVKENAVDLILLDMIMGSGIDGLETYTRILELCPGQRAIITSGFSETDRIRKAKRLGARQYIKKPYTLEKIALAVKTELCGSESHKLNNTDSTTTSQ</sequence>
<evidence type="ECO:0000256" key="6">
    <source>
        <dbReference type="ARBA" id="ARBA00022777"/>
    </source>
</evidence>
<evidence type="ECO:0000256" key="10">
    <source>
        <dbReference type="SAM" id="Coils"/>
    </source>
</evidence>
<proteinExistence type="predicted"/>
<dbReference type="Gene3D" id="1.10.287.130">
    <property type="match status" value="1"/>
</dbReference>
<dbReference type="SUPFAM" id="SSF52172">
    <property type="entry name" value="CheY-like"/>
    <property type="match status" value="1"/>
</dbReference>
<dbReference type="InterPro" id="IPR011006">
    <property type="entry name" value="CheY-like_superfamily"/>
</dbReference>
<reference evidence="14 15" key="1">
    <citation type="submission" date="2019-11" db="EMBL/GenBank/DDBJ databases">
        <title>Comparative genomics of hydrocarbon-degrading Desulfosarcina strains.</title>
        <authorList>
            <person name="Watanabe M."/>
            <person name="Kojima H."/>
            <person name="Fukui M."/>
        </authorList>
    </citation>
    <scope>NUCLEOTIDE SEQUENCE [LARGE SCALE GENOMIC DNA]</scope>
    <source>
        <strain evidence="15">oXyS1</strain>
    </source>
</reference>
<keyword evidence="10" id="KW-0175">Coiled coil</keyword>
<dbReference type="GO" id="GO:0000155">
    <property type="term" value="F:phosphorelay sensor kinase activity"/>
    <property type="evidence" value="ECO:0007669"/>
    <property type="project" value="InterPro"/>
</dbReference>
<feature type="modified residue" description="4-aspartylphosphate" evidence="9">
    <location>
        <position position="676"/>
    </location>
</feature>
<dbReference type="SUPFAM" id="SSF47384">
    <property type="entry name" value="Homodimeric domain of signal transducing histidine kinase"/>
    <property type="match status" value="1"/>
</dbReference>
<evidence type="ECO:0000256" key="5">
    <source>
        <dbReference type="ARBA" id="ARBA00022741"/>
    </source>
</evidence>
<keyword evidence="7" id="KW-0067">ATP-binding</keyword>
<dbReference type="AlphaFoldDB" id="A0A5K8ACJ3"/>
<dbReference type="Pfam" id="PF00512">
    <property type="entry name" value="HisKA"/>
    <property type="match status" value="1"/>
</dbReference>
<keyword evidence="4" id="KW-0808">Transferase</keyword>
<dbReference type="InterPro" id="IPR036097">
    <property type="entry name" value="HisK_dim/P_sf"/>
</dbReference>
<feature type="domain" description="Histidine kinase" evidence="12">
    <location>
        <begin position="379"/>
        <end position="606"/>
    </location>
</feature>
<evidence type="ECO:0000256" key="9">
    <source>
        <dbReference type="PROSITE-ProRule" id="PRU00169"/>
    </source>
</evidence>
<keyword evidence="15" id="KW-1185">Reference proteome</keyword>
<evidence type="ECO:0000259" key="13">
    <source>
        <dbReference type="PROSITE" id="PS50110"/>
    </source>
</evidence>
<dbReference type="RefSeq" id="WP_155311298.1">
    <property type="nucleotide sequence ID" value="NZ_AP021879.1"/>
</dbReference>
<name>A0A5K8ACJ3_9BACT</name>
<dbReference type="Gene3D" id="3.30.565.10">
    <property type="entry name" value="Histidine kinase-like ATPase, C-terminal domain"/>
    <property type="match status" value="1"/>
</dbReference>
<dbReference type="PRINTS" id="PR00344">
    <property type="entry name" value="BCTRLSENSOR"/>
</dbReference>
<organism evidence="14 15">
    <name type="scientific">Desulfosarcina ovata subsp. ovata</name>
    <dbReference type="NCBI Taxonomy" id="2752305"/>
    <lineage>
        <taxon>Bacteria</taxon>
        <taxon>Pseudomonadati</taxon>
        <taxon>Thermodesulfobacteriota</taxon>
        <taxon>Desulfobacteria</taxon>
        <taxon>Desulfobacterales</taxon>
        <taxon>Desulfosarcinaceae</taxon>
        <taxon>Desulfosarcina</taxon>
    </lineage>
</organism>
<dbReference type="InterPro" id="IPR003661">
    <property type="entry name" value="HisK_dim/P_dom"/>
</dbReference>
<dbReference type="PROSITE" id="PS50109">
    <property type="entry name" value="HIS_KIN"/>
    <property type="match status" value="1"/>
</dbReference>
<dbReference type="EMBL" id="AP021879">
    <property type="protein sequence ID" value="BBO90219.1"/>
    <property type="molecule type" value="Genomic_DNA"/>
</dbReference>
<dbReference type="Gene3D" id="3.40.50.2300">
    <property type="match status" value="1"/>
</dbReference>
<dbReference type="SMART" id="SM00448">
    <property type="entry name" value="REC"/>
    <property type="match status" value="1"/>
</dbReference>
<comment type="catalytic activity">
    <reaction evidence="1">
        <text>ATP + protein L-histidine = ADP + protein N-phospho-L-histidine.</text>
        <dbReference type="EC" id="2.7.13.3"/>
    </reaction>
</comment>
<protein>
    <recommendedName>
        <fullName evidence="2">histidine kinase</fullName>
        <ecNumber evidence="2">2.7.13.3</ecNumber>
    </recommendedName>
</protein>
<dbReference type="CDD" id="cd00082">
    <property type="entry name" value="HisKA"/>
    <property type="match status" value="1"/>
</dbReference>
<evidence type="ECO:0000256" key="11">
    <source>
        <dbReference type="SAM" id="Phobius"/>
    </source>
</evidence>
<keyword evidence="3 9" id="KW-0597">Phosphoprotein</keyword>
<evidence type="ECO:0000256" key="1">
    <source>
        <dbReference type="ARBA" id="ARBA00000085"/>
    </source>
</evidence>
<dbReference type="Proteomes" id="UP000422108">
    <property type="component" value="Chromosome"/>
</dbReference>
<keyword evidence="11" id="KW-0812">Transmembrane</keyword>
<dbReference type="Pfam" id="PF02518">
    <property type="entry name" value="HATPase_c"/>
    <property type="match status" value="1"/>
</dbReference>
<dbReference type="InterPro" id="IPR001789">
    <property type="entry name" value="Sig_transdc_resp-reg_receiver"/>
</dbReference>
<dbReference type="SUPFAM" id="SSF55874">
    <property type="entry name" value="ATPase domain of HSP90 chaperone/DNA topoisomerase II/histidine kinase"/>
    <property type="match status" value="1"/>
</dbReference>
<evidence type="ECO:0000256" key="2">
    <source>
        <dbReference type="ARBA" id="ARBA00012438"/>
    </source>
</evidence>
<evidence type="ECO:0000313" key="15">
    <source>
        <dbReference type="Proteomes" id="UP000422108"/>
    </source>
</evidence>
<dbReference type="GO" id="GO:0005524">
    <property type="term" value="F:ATP binding"/>
    <property type="evidence" value="ECO:0007669"/>
    <property type="project" value="UniProtKB-KW"/>
</dbReference>
<evidence type="ECO:0000256" key="3">
    <source>
        <dbReference type="ARBA" id="ARBA00022553"/>
    </source>
</evidence>
<evidence type="ECO:0000259" key="12">
    <source>
        <dbReference type="PROSITE" id="PS50109"/>
    </source>
</evidence>
<gene>
    <name evidence="14" type="ORF">DSCOOX_33990</name>
</gene>
<feature type="transmembrane region" description="Helical" evidence="11">
    <location>
        <begin position="293"/>
        <end position="317"/>
    </location>
</feature>
<dbReference type="PROSITE" id="PS50110">
    <property type="entry name" value="RESPONSE_REGULATORY"/>
    <property type="match status" value="1"/>
</dbReference>
<dbReference type="InterPro" id="IPR005467">
    <property type="entry name" value="His_kinase_dom"/>
</dbReference>
<evidence type="ECO:0000256" key="7">
    <source>
        <dbReference type="ARBA" id="ARBA00022840"/>
    </source>
</evidence>
<feature type="transmembrane region" description="Helical" evidence="11">
    <location>
        <begin position="13"/>
        <end position="32"/>
    </location>
</feature>
<dbReference type="PANTHER" id="PTHR43065">
    <property type="entry name" value="SENSOR HISTIDINE KINASE"/>
    <property type="match status" value="1"/>
</dbReference>
<dbReference type="SMART" id="SM00388">
    <property type="entry name" value="HisKA"/>
    <property type="match status" value="1"/>
</dbReference>
<keyword evidence="8" id="KW-0902">Two-component regulatory system</keyword>
<dbReference type="SMART" id="SM00387">
    <property type="entry name" value="HATPase_c"/>
    <property type="match status" value="1"/>
</dbReference>
<dbReference type="InterPro" id="IPR036890">
    <property type="entry name" value="HATPase_C_sf"/>
</dbReference>
<dbReference type="Pfam" id="PF00072">
    <property type="entry name" value="Response_reg"/>
    <property type="match status" value="1"/>
</dbReference>
<dbReference type="InterPro" id="IPR004358">
    <property type="entry name" value="Sig_transdc_His_kin-like_C"/>
</dbReference>
<accession>A0A5K8ACJ3</accession>
<evidence type="ECO:0000256" key="4">
    <source>
        <dbReference type="ARBA" id="ARBA00022679"/>
    </source>
</evidence>
<dbReference type="PANTHER" id="PTHR43065:SF46">
    <property type="entry name" value="C4-DICARBOXYLATE TRANSPORT SENSOR PROTEIN DCTB"/>
    <property type="match status" value="1"/>
</dbReference>
<evidence type="ECO:0000313" key="14">
    <source>
        <dbReference type="EMBL" id="BBO90219.1"/>
    </source>
</evidence>
<dbReference type="InterPro" id="IPR003594">
    <property type="entry name" value="HATPase_dom"/>
</dbReference>
<keyword evidence="11" id="KW-1133">Transmembrane helix</keyword>
<keyword evidence="11" id="KW-0472">Membrane</keyword>
<evidence type="ECO:0000256" key="8">
    <source>
        <dbReference type="ARBA" id="ARBA00023012"/>
    </source>
</evidence>
<dbReference type="EC" id="2.7.13.3" evidence="2"/>
<keyword evidence="5" id="KW-0547">Nucleotide-binding</keyword>
<feature type="coiled-coil region" evidence="10">
    <location>
        <begin position="326"/>
        <end position="370"/>
    </location>
</feature>